<evidence type="ECO:0000256" key="3">
    <source>
        <dbReference type="ARBA" id="ARBA00022516"/>
    </source>
</evidence>
<dbReference type="Pfam" id="PF01066">
    <property type="entry name" value="CDP-OH_P_transf"/>
    <property type="match status" value="1"/>
</dbReference>
<evidence type="ECO:0000256" key="6">
    <source>
        <dbReference type="ARBA" id="ARBA00023098"/>
    </source>
</evidence>
<feature type="transmembrane region" description="Helical" evidence="10">
    <location>
        <begin position="151"/>
        <end position="170"/>
    </location>
</feature>
<dbReference type="EMBL" id="VBRA02000003">
    <property type="protein sequence ID" value="MBP3059217.1"/>
    <property type="molecule type" value="Genomic_DNA"/>
</dbReference>
<dbReference type="InterPro" id="IPR050324">
    <property type="entry name" value="CDP-alcohol_PTase-I"/>
</dbReference>
<feature type="transmembrane region" description="Helical" evidence="10">
    <location>
        <begin position="79"/>
        <end position="98"/>
    </location>
</feature>
<evidence type="ECO:0000313" key="12">
    <source>
        <dbReference type="Proteomes" id="UP001192346"/>
    </source>
</evidence>
<dbReference type="InterPro" id="IPR004570">
    <property type="entry name" value="Phosphatidylglycerol_P_synth"/>
</dbReference>
<dbReference type="InterPro" id="IPR000462">
    <property type="entry name" value="CDP-OH_P_trans"/>
</dbReference>
<reference evidence="11" key="1">
    <citation type="submission" date="2019-10" db="EMBL/GenBank/DDBJ databases">
        <title>Whole Genome Sequencing and Characterization of Texas Phoenix Palm Decline Phytoplasma Belongs to Lethal Yellowing (16SrIV) Group.</title>
        <authorList>
            <person name="Bao M."/>
        </authorList>
    </citation>
    <scope>NUCLEOTIDE SEQUENCE [LARGE SCALE GENOMIC DNA]</scope>
    <source>
        <strain evidence="11">ACPD</strain>
    </source>
</reference>
<name>A0ABS5BKC5_9MOLU</name>
<dbReference type="PANTHER" id="PTHR14269">
    <property type="entry name" value="CDP-DIACYLGLYCEROL--GLYCEROL-3-PHOSPHATE 3-PHOSPHATIDYLTRANSFERASE-RELATED"/>
    <property type="match status" value="1"/>
</dbReference>
<proteinExistence type="inferred from homology"/>
<comment type="similarity">
    <text evidence="2">Belongs to the CDP-alcohol phosphatidyltransferase class-I family.</text>
</comment>
<protein>
    <submittedName>
        <fullName evidence="11">CDP-diacylglycerol--glycerol-3-phosphate 3-phosphatidyltransferase</fullName>
    </submittedName>
</protein>
<keyword evidence="4 10" id="KW-0812">Transmembrane</keyword>
<dbReference type="RefSeq" id="WP_138107785.1">
    <property type="nucleotide sequence ID" value="NZ_VBRA02000003.1"/>
</dbReference>
<evidence type="ECO:0000256" key="9">
    <source>
        <dbReference type="ARBA" id="ARBA00023264"/>
    </source>
</evidence>
<sequence length="225" mass="26766">MKKLIKISANLITIFRIFLVFCLLPFLYLKYEKKITNDLNAFKLFKFWFAMIFILASITDFLDGYIAKKFKQQTIFGKFFDPIADKLLVIISFFYLYILCKNKVLLNDYKNNKNLEYFIISVLIVNIIRDFLIMGVRLIAFEQKNIISASFLGKTKTFFTFFSIILLLFADTIEKYSNNIMFFQINIMNILKFFLTMNIILIIISGLEYIMKNFKIILINLYKKK</sequence>
<feature type="transmembrane region" description="Helical" evidence="10">
    <location>
        <begin position="47"/>
        <end position="67"/>
    </location>
</feature>
<accession>A0ABS5BKC5</accession>
<feature type="transmembrane region" description="Helical" evidence="10">
    <location>
        <begin position="7"/>
        <end position="27"/>
    </location>
</feature>
<keyword evidence="5 10" id="KW-1133">Transmembrane helix</keyword>
<organism evidence="11 12">
    <name type="scientific">Texas Phoenix palm phytoplasma</name>
    <dbReference type="NCBI Taxonomy" id="176709"/>
    <lineage>
        <taxon>Bacteria</taxon>
        <taxon>Bacillati</taxon>
        <taxon>Mycoplasmatota</taxon>
        <taxon>Mollicutes</taxon>
        <taxon>Acholeplasmatales</taxon>
        <taxon>Acholeplasmataceae</taxon>
        <taxon>Candidatus Phytoplasma</taxon>
        <taxon>16SrIV (Coconut lethal yellows group)</taxon>
    </lineage>
</organism>
<dbReference type="PIRSF" id="PIRSF000847">
    <property type="entry name" value="Phos_ph_gly_syn"/>
    <property type="match status" value="1"/>
</dbReference>
<comment type="caution">
    <text evidence="11">The sequence shown here is derived from an EMBL/GenBank/DDBJ whole genome shotgun (WGS) entry which is preliminary data.</text>
</comment>
<evidence type="ECO:0000256" key="5">
    <source>
        <dbReference type="ARBA" id="ARBA00022989"/>
    </source>
</evidence>
<dbReference type="Proteomes" id="UP001192346">
    <property type="component" value="Unassembled WGS sequence"/>
</dbReference>
<evidence type="ECO:0000256" key="7">
    <source>
        <dbReference type="ARBA" id="ARBA00023136"/>
    </source>
</evidence>
<evidence type="ECO:0000256" key="4">
    <source>
        <dbReference type="ARBA" id="ARBA00022692"/>
    </source>
</evidence>
<evidence type="ECO:0000313" key="11">
    <source>
        <dbReference type="EMBL" id="MBP3059217.1"/>
    </source>
</evidence>
<feature type="transmembrane region" description="Helical" evidence="10">
    <location>
        <begin position="190"/>
        <end position="210"/>
    </location>
</feature>
<keyword evidence="9" id="KW-1208">Phospholipid metabolism</keyword>
<keyword evidence="6" id="KW-0443">Lipid metabolism</keyword>
<keyword evidence="3" id="KW-0444">Lipid biosynthesis</keyword>
<dbReference type="PANTHER" id="PTHR14269:SF62">
    <property type="entry name" value="CDP-DIACYLGLYCEROL--GLYCEROL-3-PHOSPHATE 3-PHOSPHATIDYLTRANSFERASE 1, CHLOROPLASTIC"/>
    <property type="match status" value="1"/>
</dbReference>
<gene>
    <name evidence="11" type="ORF">FEF22_000225</name>
</gene>
<evidence type="ECO:0000256" key="2">
    <source>
        <dbReference type="ARBA" id="ARBA00010441"/>
    </source>
</evidence>
<evidence type="ECO:0000256" key="8">
    <source>
        <dbReference type="ARBA" id="ARBA00023209"/>
    </source>
</evidence>
<keyword evidence="7 10" id="KW-0472">Membrane</keyword>
<dbReference type="Gene3D" id="1.20.120.1760">
    <property type="match status" value="1"/>
</dbReference>
<evidence type="ECO:0000256" key="1">
    <source>
        <dbReference type="ARBA" id="ARBA00004141"/>
    </source>
</evidence>
<evidence type="ECO:0000256" key="10">
    <source>
        <dbReference type="SAM" id="Phobius"/>
    </source>
</evidence>
<keyword evidence="12" id="KW-1185">Reference proteome</keyword>
<feature type="transmembrane region" description="Helical" evidence="10">
    <location>
        <begin position="118"/>
        <end position="139"/>
    </location>
</feature>
<dbReference type="InterPro" id="IPR043130">
    <property type="entry name" value="CDP-OH_PTrfase_TM_dom"/>
</dbReference>
<comment type="subcellular location">
    <subcellularLocation>
        <location evidence="1">Membrane</location>
        <topology evidence="1">Multi-pass membrane protein</topology>
    </subcellularLocation>
</comment>
<keyword evidence="8" id="KW-0594">Phospholipid biosynthesis</keyword>